<accession>A0A078B1I9</accession>
<feature type="compositionally biased region" description="Polar residues" evidence="1">
    <location>
        <begin position="462"/>
        <end position="473"/>
    </location>
</feature>
<evidence type="ECO:0000313" key="2">
    <source>
        <dbReference type="EMBL" id="CDW87202.1"/>
    </source>
</evidence>
<protein>
    <submittedName>
        <fullName evidence="2">Uncharacterized protein</fullName>
    </submittedName>
</protein>
<reference evidence="2 3" key="1">
    <citation type="submission" date="2014-06" db="EMBL/GenBank/DDBJ databases">
        <authorList>
            <person name="Swart Estienne"/>
        </authorList>
    </citation>
    <scope>NUCLEOTIDE SEQUENCE [LARGE SCALE GENOMIC DNA]</scope>
    <source>
        <strain evidence="2 3">130c</strain>
    </source>
</reference>
<organism evidence="2 3">
    <name type="scientific">Stylonychia lemnae</name>
    <name type="common">Ciliate</name>
    <dbReference type="NCBI Taxonomy" id="5949"/>
    <lineage>
        <taxon>Eukaryota</taxon>
        <taxon>Sar</taxon>
        <taxon>Alveolata</taxon>
        <taxon>Ciliophora</taxon>
        <taxon>Intramacronucleata</taxon>
        <taxon>Spirotrichea</taxon>
        <taxon>Stichotrichia</taxon>
        <taxon>Sporadotrichida</taxon>
        <taxon>Oxytrichidae</taxon>
        <taxon>Stylonychinae</taxon>
        <taxon>Stylonychia</taxon>
    </lineage>
</organism>
<evidence type="ECO:0000256" key="1">
    <source>
        <dbReference type="SAM" id="MobiDB-lite"/>
    </source>
</evidence>
<gene>
    <name evidence="2" type="primary">Contig16841.g17942</name>
    <name evidence="2" type="ORF">STYLEM_16305</name>
</gene>
<feature type="region of interest" description="Disordered" evidence="1">
    <location>
        <begin position="429"/>
        <end position="473"/>
    </location>
</feature>
<name>A0A078B1I9_STYLE</name>
<sequence>MVLNRKFQKHQETLDLDFSTLQITDPPNSNYKAILFTLLGTHTKIIDINNNKKQSFILKVLTTQIPAPEYEIHKNILTHKVEVLGIKDKTLKQEIENGILGFANTLSDWTNNNMWGTSEQFYALHFLAYVFSKISGRFYTNGYSCFLDFSAKDLHFSKQDSDPIQDYYADLPVQSPRYFAITVSEKFFQEFLLEFFNRKKRLNLLEYMELFPEFDGYSESMNVFEASDLLPDLMKRFSGEERISLEFNPKNPIQEGVDYSKKNIKVNFHQNSVDLLIPLIFDIVIGKTLFTWEPIGQGYLGIGGITQINQFKDGSLNFDIKSKIRLQELYMTDTETQKRIEDNASIIKVLGNLFIKENLSPPQTYHADPKLLLDLNWGNFNIVEYLEKKVKMRFIEGYFEMIVDELDTDKFPQDLGLVNKFGGVSGGFSHDQNKRKTAWENKQKRLEKEAKLREEQALAAKNSSSDQVSQETQ</sequence>
<proteinExistence type="predicted"/>
<dbReference type="InParanoid" id="A0A078B1I9"/>
<feature type="compositionally biased region" description="Basic and acidic residues" evidence="1">
    <location>
        <begin position="431"/>
        <end position="456"/>
    </location>
</feature>
<dbReference type="EMBL" id="CCKQ01015391">
    <property type="protein sequence ID" value="CDW87202.1"/>
    <property type="molecule type" value="Genomic_DNA"/>
</dbReference>
<dbReference type="Proteomes" id="UP000039865">
    <property type="component" value="Unassembled WGS sequence"/>
</dbReference>
<keyword evidence="3" id="KW-1185">Reference proteome</keyword>
<evidence type="ECO:0000313" key="3">
    <source>
        <dbReference type="Proteomes" id="UP000039865"/>
    </source>
</evidence>
<dbReference type="AlphaFoldDB" id="A0A078B1I9"/>